<dbReference type="EMBL" id="CP035282">
    <property type="protein sequence ID" value="QAT61779.1"/>
    <property type="molecule type" value="Genomic_DNA"/>
</dbReference>
<dbReference type="AlphaFoldDB" id="A0A410QCX7"/>
<dbReference type="KEGG" id="spoa:EQM13_09345"/>
<gene>
    <name evidence="2" type="ORF">EQM13_09345</name>
</gene>
<keyword evidence="3" id="KW-1185">Reference proteome</keyword>
<name>A0A410QCX7_9FIRM</name>
<feature type="transmembrane region" description="Helical" evidence="1">
    <location>
        <begin position="16"/>
        <end position="39"/>
    </location>
</feature>
<organism evidence="2 3">
    <name type="scientific">Acidilutibacter cellobiosedens</name>
    <dbReference type="NCBI Taxonomy" id="2507161"/>
    <lineage>
        <taxon>Bacteria</taxon>
        <taxon>Bacillati</taxon>
        <taxon>Bacillota</taxon>
        <taxon>Tissierellia</taxon>
        <taxon>Tissierellales</taxon>
        <taxon>Acidilutibacteraceae</taxon>
        <taxon>Acidilutibacter</taxon>
    </lineage>
</organism>
<protein>
    <submittedName>
        <fullName evidence="2">Type II secretion system protein</fullName>
    </submittedName>
</protein>
<evidence type="ECO:0000313" key="3">
    <source>
        <dbReference type="Proteomes" id="UP000287969"/>
    </source>
</evidence>
<dbReference type="RefSeq" id="WP_071138602.1">
    <property type="nucleotide sequence ID" value="NZ_CP035282.1"/>
</dbReference>
<dbReference type="Proteomes" id="UP000287969">
    <property type="component" value="Chromosome"/>
</dbReference>
<reference evidence="3" key="1">
    <citation type="submission" date="2019-01" db="EMBL/GenBank/DDBJ databases">
        <title>Draft genomes of a novel of Sporanaerobacter strains.</title>
        <authorList>
            <person name="Ma S."/>
        </authorList>
    </citation>
    <scope>NUCLEOTIDE SEQUENCE [LARGE SCALE GENOMIC DNA]</scope>
    <source>
        <strain evidence="3">NJN-17</strain>
    </source>
</reference>
<keyword evidence="1" id="KW-0812">Transmembrane</keyword>
<keyword evidence="1" id="KW-0472">Membrane</keyword>
<keyword evidence="1" id="KW-1133">Transmembrane helix</keyword>
<evidence type="ECO:0000313" key="2">
    <source>
        <dbReference type="EMBL" id="QAT61779.1"/>
    </source>
</evidence>
<proteinExistence type="predicted"/>
<sequence length="194" mass="22837">MWNINHILSRKGNKGFTLIEVVFSLCICSVIILTLSYVLNHYAKMNRKVEELDDMYLNGRYLMDYIEGEIKDGDKIISSEKIPDLNRIIKNNMGFVIQRIIDADDKEEYKYITYYHKEETKEIIRLSVSGGNEYPHGKRFKEGGHNSICQHIKSTDTYVDFERSIIRLSFIFDGEINDDLLLETDIFIRCLRDY</sequence>
<accession>A0A410QCX7</accession>
<evidence type="ECO:0000256" key="1">
    <source>
        <dbReference type="SAM" id="Phobius"/>
    </source>
</evidence>